<dbReference type="InterPro" id="IPR016454">
    <property type="entry name" value="Cysteine_dSase"/>
</dbReference>
<dbReference type="AlphaFoldDB" id="A0A6C0GFS3"/>
<dbReference type="PIRSF" id="PIRSF005572">
    <property type="entry name" value="NifS"/>
    <property type="match status" value="1"/>
</dbReference>
<keyword evidence="6" id="KW-0408">Iron</keyword>
<organism evidence="10 11">
    <name type="scientific">Rhodocytophaga rosea</name>
    <dbReference type="NCBI Taxonomy" id="2704465"/>
    <lineage>
        <taxon>Bacteria</taxon>
        <taxon>Pseudomonadati</taxon>
        <taxon>Bacteroidota</taxon>
        <taxon>Cytophagia</taxon>
        <taxon>Cytophagales</taxon>
        <taxon>Rhodocytophagaceae</taxon>
        <taxon>Rhodocytophaga</taxon>
    </lineage>
</organism>
<comment type="cofactor">
    <cofactor evidence="1">
        <name>pyridoxal 5'-phosphate</name>
        <dbReference type="ChEBI" id="CHEBI:597326"/>
    </cofactor>
</comment>
<dbReference type="GO" id="GO:0051536">
    <property type="term" value="F:iron-sulfur cluster binding"/>
    <property type="evidence" value="ECO:0007669"/>
    <property type="project" value="UniProtKB-KW"/>
</dbReference>
<dbReference type="RefSeq" id="WP_162442890.1">
    <property type="nucleotide sequence ID" value="NZ_CP048222.1"/>
</dbReference>
<keyword evidence="5" id="KW-0663">Pyridoxal phosphate</keyword>
<accession>A0A6C0GFS3</accession>
<evidence type="ECO:0000256" key="6">
    <source>
        <dbReference type="ARBA" id="ARBA00023004"/>
    </source>
</evidence>
<keyword evidence="3" id="KW-0808">Transferase</keyword>
<evidence type="ECO:0000313" key="10">
    <source>
        <dbReference type="EMBL" id="QHT66838.1"/>
    </source>
</evidence>
<evidence type="ECO:0000256" key="1">
    <source>
        <dbReference type="ARBA" id="ARBA00001933"/>
    </source>
</evidence>
<gene>
    <name evidence="10" type="ORF">GXP67_09290</name>
</gene>
<evidence type="ECO:0000256" key="4">
    <source>
        <dbReference type="ARBA" id="ARBA00022723"/>
    </source>
</evidence>
<dbReference type="InterPro" id="IPR015421">
    <property type="entry name" value="PyrdxlP-dep_Trfase_major"/>
</dbReference>
<dbReference type="GO" id="GO:0031071">
    <property type="term" value="F:cysteine desulfurase activity"/>
    <property type="evidence" value="ECO:0007669"/>
    <property type="project" value="UniProtKB-EC"/>
</dbReference>
<dbReference type="Gene3D" id="3.40.640.10">
    <property type="entry name" value="Type I PLP-dependent aspartate aminotransferase-like (Major domain)"/>
    <property type="match status" value="1"/>
</dbReference>
<protein>
    <submittedName>
        <fullName evidence="10">Cysteine desulfurase</fullName>
    </submittedName>
</protein>
<evidence type="ECO:0000256" key="7">
    <source>
        <dbReference type="ARBA" id="ARBA00023014"/>
    </source>
</evidence>
<dbReference type="InterPro" id="IPR015422">
    <property type="entry name" value="PyrdxlP-dep_Trfase_small"/>
</dbReference>
<comment type="catalytic activity">
    <reaction evidence="8">
        <text>(sulfur carrier)-H + L-cysteine = (sulfur carrier)-SH + L-alanine</text>
        <dbReference type="Rhea" id="RHEA:43892"/>
        <dbReference type="Rhea" id="RHEA-COMP:14737"/>
        <dbReference type="Rhea" id="RHEA-COMP:14739"/>
        <dbReference type="ChEBI" id="CHEBI:29917"/>
        <dbReference type="ChEBI" id="CHEBI:35235"/>
        <dbReference type="ChEBI" id="CHEBI:57972"/>
        <dbReference type="ChEBI" id="CHEBI:64428"/>
        <dbReference type="EC" id="2.8.1.7"/>
    </reaction>
</comment>
<evidence type="ECO:0000256" key="5">
    <source>
        <dbReference type="ARBA" id="ARBA00022898"/>
    </source>
</evidence>
<sequence length="383" mass="42262">MRIYLDNAATTPLDKEVFDTMAPLMLENFGNPSSIHSHGREARTAIEKARKTIAALLNTSPSELFFTSGGTEADNTAIRCSVEAYNIKHAITSPIEHHAVLHTLEELEKKGLIEVHFVRLDEKGHLDLNHLSELLANYPGSLVSLMHANNEIGNLANIQTIGQLCKEHSAIFHSDTVQTVGHYKHNLQELKLNFMVGAAHKFHGPKGVGFLYINNASKIHPFITGGAQERNMRGGTENVYGIVGLAKALEIAYRDMAEHQAYIQSLKSRMIEKLKTAIEDVAFNGDCENPERSLYTVLNVSLPPSDLSDMLLFNLDIHKISASGGSACSSGSNIGSHVLQALNVNPDRPSVRFSFSKYNTPQEIDHTVDILAEMYKKTLVPNR</sequence>
<feature type="domain" description="Aminotransferase class V" evidence="9">
    <location>
        <begin position="3"/>
        <end position="365"/>
    </location>
</feature>
<dbReference type="Proteomes" id="UP000480178">
    <property type="component" value="Chromosome"/>
</dbReference>
<evidence type="ECO:0000256" key="3">
    <source>
        <dbReference type="ARBA" id="ARBA00022679"/>
    </source>
</evidence>
<reference evidence="10 11" key="1">
    <citation type="submission" date="2020-01" db="EMBL/GenBank/DDBJ databases">
        <authorList>
            <person name="Kim M.K."/>
        </authorList>
    </citation>
    <scope>NUCLEOTIDE SEQUENCE [LARGE SCALE GENOMIC DNA]</scope>
    <source>
        <strain evidence="10 11">172606-1</strain>
    </source>
</reference>
<dbReference type="Gene3D" id="1.10.260.50">
    <property type="match status" value="1"/>
</dbReference>
<proteinExistence type="inferred from homology"/>
<dbReference type="SUPFAM" id="SSF53383">
    <property type="entry name" value="PLP-dependent transferases"/>
    <property type="match status" value="1"/>
</dbReference>
<dbReference type="KEGG" id="rhoz:GXP67_09290"/>
<keyword evidence="7" id="KW-0411">Iron-sulfur</keyword>
<evidence type="ECO:0000313" key="11">
    <source>
        <dbReference type="Proteomes" id="UP000480178"/>
    </source>
</evidence>
<comment type="similarity">
    <text evidence="2">Belongs to the class-V pyridoxal-phosphate-dependent aminotransferase family. NifS/IscS subfamily.</text>
</comment>
<dbReference type="InterPro" id="IPR000192">
    <property type="entry name" value="Aminotrans_V_dom"/>
</dbReference>
<dbReference type="PANTHER" id="PTHR11601">
    <property type="entry name" value="CYSTEINE DESULFURYLASE FAMILY MEMBER"/>
    <property type="match status" value="1"/>
</dbReference>
<keyword evidence="11" id="KW-1185">Reference proteome</keyword>
<dbReference type="InterPro" id="IPR015424">
    <property type="entry name" value="PyrdxlP-dep_Trfase"/>
</dbReference>
<evidence type="ECO:0000256" key="2">
    <source>
        <dbReference type="ARBA" id="ARBA00006490"/>
    </source>
</evidence>
<dbReference type="PANTHER" id="PTHR11601:SF34">
    <property type="entry name" value="CYSTEINE DESULFURASE"/>
    <property type="match status" value="1"/>
</dbReference>
<dbReference type="EMBL" id="CP048222">
    <property type="protein sequence ID" value="QHT66838.1"/>
    <property type="molecule type" value="Genomic_DNA"/>
</dbReference>
<evidence type="ECO:0000259" key="9">
    <source>
        <dbReference type="Pfam" id="PF00266"/>
    </source>
</evidence>
<evidence type="ECO:0000256" key="8">
    <source>
        <dbReference type="ARBA" id="ARBA00050776"/>
    </source>
</evidence>
<dbReference type="Pfam" id="PF00266">
    <property type="entry name" value="Aminotran_5"/>
    <property type="match status" value="1"/>
</dbReference>
<name>A0A6C0GFS3_9BACT</name>
<dbReference type="Gene3D" id="3.90.1150.10">
    <property type="entry name" value="Aspartate Aminotransferase, domain 1"/>
    <property type="match status" value="1"/>
</dbReference>
<keyword evidence="4" id="KW-0479">Metal-binding</keyword>
<dbReference type="GO" id="GO:0046872">
    <property type="term" value="F:metal ion binding"/>
    <property type="evidence" value="ECO:0007669"/>
    <property type="project" value="UniProtKB-KW"/>
</dbReference>